<name>A0AAD5HIL5_UMBRA</name>
<protein>
    <recommendedName>
        <fullName evidence="4">Exonuclease domain-containing protein</fullName>
    </recommendedName>
</protein>
<dbReference type="CDD" id="cd06133">
    <property type="entry name" value="ERI-1_3'hExo_like"/>
    <property type="match status" value="1"/>
</dbReference>
<accession>A0AAD5HIL5</accession>
<reference evidence="5" key="2">
    <citation type="journal article" date="2022" name="Proc. Natl. Acad. Sci. U.S.A.">
        <title>Diploid-dominant life cycles characterize the early evolution of Fungi.</title>
        <authorList>
            <person name="Amses K.R."/>
            <person name="Simmons D.R."/>
            <person name="Longcore J.E."/>
            <person name="Mondo S.J."/>
            <person name="Seto K."/>
            <person name="Jeronimo G.H."/>
            <person name="Bonds A.E."/>
            <person name="Quandt C.A."/>
            <person name="Davis W.J."/>
            <person name="Chang Y."/>
            <person name="Federici B.A."/>
            <person name="Kuo A."/>
            <person name="LaButti K."/>
            <person name="Pangilinan J."/>
            <person name="Andreopoulos W."/>
            <person name="Tritt A."/>
            <person name="Riley R."/>
            <person name="Hundley H."/>
            <person name="Johnson J."/>
            <person name="Lipzen A."/>
            <person name="Barry K."/>
            <person name="Lang B.F."/>
            <person name="Cuomo C.A."/>
            <person name="Buchler N.E."/>
            <person name="Grigoriev I.V."/>
            <person name="Spatafora J.W."/>
            <person name="Stajich J.E."/>
            <person name="James T.Y."/>
        </authorList>
    </citation>
    <scope>NUCLEOTIDE SEQUENCE</scope>
    <source>
        <strain evidence="5">AG</strain>
    </source>
</reference>
<organism evidence="5 6">
    <name type="scientific">Umbelopsis ramanniana AG</name>
    <dbReference type="NCBI Taxonomy" id="1314678"/>
    <lineage>
        <taxon>Eukaryota</taxon>
        <taxon>Fungi</taxon>
        <taxon>Fungi incertae sedis</taxon>
        <taxon>Mucoromycota</taxon>
        <taxon>Mucoromycotina</taxon>
        <taxon>Umbelopsidomycetes</taxon>
        <taxon>Umbelopsidales</taxon>
        <taxon>Umbelopsidaceae</taxon>
        <taxon>Umbelopsis</taxon>
    </lineage>
</organism>
<reference evidence="5" key="1">
    <citation type="submission" date="2021-06" db="EMBL/GenBank/DDBJ databases">
        <authorList>
            <consortium name="DOE Joint Genome Institute"/>
            <person name="Mondo S.J."/>
            <person name="Amses K.R."/>
            <person name="Simmons D.R."/>
            <person name="Longcore J.E."/>
            <person name="Seto K."/>
            <person name="Alves G.H."/>
            <person name="Bonds A.E."/>
            <person name="Quandt C.A."/>
            <person name="Davis W.J."/>
            <person name="Chang Y."/>
            <person name="Letcher P.M."/>
            <person name="Powell M.J."/>
            <person name="Kuo A."/>
            <person name="Labutti K."/>
            <person name="Pangilinan J."/>
            <person name="Andreopoulos W."/>
            <person name="Tritt A."/>
            <person name="Riley R."/>
            <person name="Hundley H."/>
            <person name="Johnson J."/>
            <person name="Lipzen A."/>
            <person name="Barry K."/>
            <person name="Berbee M.L."/>
            <person name="Buchler N.E."/>
            <person name="Grigoriev I.V."/>
            <person name="Spatafora J.W."/>
            <person name="Stajich J.E."/>
            <person name="James T.Y."/>
        </authorList>
    </citation>
    <scope>NUCLEOTIDE SEQUENCE</scope>
    <source>
        <strain evidence="5">AG</strain>
    </source>
</reference>
<keyword evidence="3" id="KW-0269">Exonuclease</keyword>
<feature type="domain" description="Exonuclease" evidence="4">
    <location>
        <begin position="104"/>
        <end position="287"/>
    </location>
</feature>
<sequence length="299" mass="34438">MEPALREEPLKNTKDVVDGDADVDTLTSRVDKLRLDLAELGCSIKGNKQTLQRRLKQAKKNGISLVINEPPVQKDSSEKEKLSSKLVNENFGSQKSLPNQPFDYYLFFDVEATCERDTKNYPHEIIEFPVLLVDGESFDIVDQYRSYVKPSINPTLSEFCTSLTGISQQTVDNSPDFIDVLNEFQVWMAKYSLFQDKTAIFVTDGPFDINNFIAKQCNHDNISIPMYFHQWVDIRRIYARFYNCRQENITGMLAALHMDFEGRAHSGLDDARNVYNIAKRMRDKGCRFKKTTKYRAAAR</sequence>
<keyword evidence="1" id="KW-0540">Nuclease</keyword>
<dbReference type="Gene3D" id="3.30.420.10">
    <property type="entry name" value="Ribonuclease H-like superfamily/Ribonuclease H"/>
    <property type="match status" value="1"/>
</dbReference>
<dbReference type="GO" id="GO:0000175">
    <property type="term" value="F:3'-5'-RNA exonuclease activity"/>
    <property type="evidence" value="ECO:0007669"/>
    <property type="project" value="InterPro"/>
</dbReference>
<dbReference type="PANTHER" id="PTHR23044:SF61">
    <property type="entry name" value="3'-5' EXORIBONUCLEASE 1-RELATED"/>
    <property type="match status" value="1"/>
</dbReference>
<comment type="caution">
    <text evidence="5">The sequence shown here is derived from an EMBL/GenBank/DDBJ whole genome shotgun (WGS) entry which is preliminary data.</text>
</comment>
<dbReference type="GeneID" id="75911424"/>
<evidence type="ECO:0000256" key="1">
    <source>
        <dbReference type="ARBA" id="ARBA00022722"/>
    </source>
</evidence>
<dbReference type="GO" id="GO:0003676">
    <property type="term" value="F:nucleic acid binding"/>
    <property type="evidence" value="ECO:0007669"/>
    <property type="project" value="InterPro"/>
</dbReference>
<evidence type="ECO:0000259" key="4">
    <source>
        <dbReference type="SMART" id="SM00479"/>
    </source>
</evidence>
<dbReference type="InterPro" id="IPR036397">
    <property type="entry name" value="RNaseH_sf"/>
</dbReference>
<dbReference type="InterPro" id="IPR047201">
    <property type="entry name" value="ERI-1_3'hExo-like"/>
</dbReference>
<evidence type="ECO:0000313" key="5">
    <source>
        <dbReference type="EMBL" id="KAI8583413.1"/>
    </source>
</evidence>
<dbReference type="RefSeq" id="XP_051448417.1">
    <property type="nucleotide sequence ID" value="XM_051586076.1"/>
</dbReference>
<dbReference type="EMBL" id="MU620896">
    <property type="protein sequence ID" value="KAI8583413.1"/>
    <property type="molecule type" value="Genomic_DNA"/>
</dbReference>
<dbReference type="InterPro" id="IPR013520">
    <property type="entry name" value="Ribonucl_H"/>
</dbReference>
<dbReference type="Pfam" id="PF00929">
    <property type="entry name" value="RNase_T"/>
    <property type="match status" value="1"/>
</dbReference>
<dbReference type="InterPro" id="IPR012337">
    <property type="entry name" value="RNaseH-like_sf"/>
</dbReference>
<gene>
    <name evidence="5" type="ORF">K450DRAFT_223546</name>
</gene>
<dbReference type="SMART" id="SM00479">
    <property type="entry name" value="EXOIII"/>
    <property type="match status" value="1"/>
</dbReference>
<keyword evidence="2" id="KW-0378">Hydrolase</keyword>
<dbReference type="PANTHER" id="PTHR23044">
    <property type="entry name" value="3'-5' EXONUCLEASE ERI1-RELATED"/>
    <property type="match status" value="1"/>
</dbReference>
<evidence type="ECO:0000256" key="3">
    <source>
        <dbReference type="ARBA" id="ARBA00022839"/>
    </source>
</evidence>
<evidence type="ECO:0000256" key="2">
    <source>
        <dbReference type="ARBA" id="ARBA00022801"/>
    </source>
</evidence>
<dbReference type="SUPFAM" id="SSF53098">
    <property type="entry name" value="Ribonuclease H-like"/>
    <property type="match status" value="1"/>
</dbReference>
<dbReference type="Proteomes" id="UP001206595">
    <property type="component" value="Unassembled WGS sequence"/>
</dbReference>
<dbReference type="InterPro" id="IPR051274">
    <property type="entry name" value="3-5_Exoribonuclease"/>
</dbReference>
<proteinExistence type="predicted"/>
<evidence type="ECO:0000313" key="6">
    <source>
        <dbReference type="Proteomes" id="UP001206595"/>
    </source>
</evidence>
<keyword evidence="6" id="KW-1185">Reference proteome</keyword>
<dbReference type="AlphaFoldDB" id="A0AAD5HIL5"/>